<comment type="caution">
    <text evidence="1">The sequence shown here is derived from an EMBL/GenBank/DDBJ whole genome shotgun (WGS) entry which is preliminary data.</text>
</comment>
<evidence type="ECO:0000313" key="2">
    <source>
        <dbReference type="Proteomes" id="UP000006190"/>
    </source>
</evidence>
<keyword evidence="1" id="KW-0378">Hydrolase</keyword>
<dbReference type="InterPro" id="IPR000150">
    <property type="entry name" value="Cof"/>
</dbReference>
<dbReference type="Gene3D" id="3.30.1240.10">
    <property type="match status" value="1"/>
</dbReference>
<dbReference type="EMBL" id="AGEG01000016">
    <property type="protein sequence ID" value="EHR36191.1"/>
    <property type="molecule type" value="Genomic_DNA"/>
</dbReference>
<dbReference type="STRING" id="883113.HMPREF9708_01452"/>
<dbReference type="SFLD" id="SFLDS00003">
    <property type="entry name" value="Haloacid_Dehalogenase"/>
    <property type="match status" value="1"/>
</dbReference>
<dbReference type="InterPro" id="IPR006379">
    <property type="entry name" value="HAD-SF_hydro_IIB"/>
</dbReference>
<gene>
    <name evidence="1" type="ORF">HMPREF9708_01452</name>
</gene>
<protein>
    <submittedName>
        <fullName evidence="1">Cof-like hydrolase</fullName>
    </submittedName>
</protein>
<dbReference type="GO" id="GO:0005829">
    <property type="term" value="C:cytosol"/>
    <property type="evidence" value="ECO:0007669"/>
    <property type="project" value="TreeGrafter"/>
</dbReference>
<dbReference type="PATRIC" id="fig|883113.3.peg.1451"/>
<dbReference type="OrthoDB" id="9806027at2"/>
<reference evidence="1 2" key="1">
    <citation type="submission" date="2012-01" db="EMBL/GenBank/DDBJ databases">
        <title>The Genome Sequence of Facklamia languida CCUG 37842.</title>
        <authorList>
            <consortium name="The Broad Institute Genome Sequencing Platform"/>
            <person name="Earl A."/>
            <person name="Ward D."/>
            <person name="Feldgarden M."/>
            <person name="Gevers D."/>
            <person name="Huys G."/>
            <person name="Young S.K."/>
            <person name="Zeng Q."/>
            <person name="Gargeya S."/>
            <person name="Fitzgerald M."/>
            <person name="Haas B."/>
            <person name="Abouelleil A."/>
            <person name="Alvarado L."/>
            <person name="Arachchi H.M."/>
            <person name="Berlin A."/>
            <person name="Chapman S.B."/>
            <person name="Gearin G."/>
            <person name="Goldberg J."/>
            <person name="Griggs A."/>
            <person name="Gujja S."/>
            <person name="Hansen M."/>
            <person name="Heiman D."/>
            <person name="Howarth C."/>
            <person name="Larimer J."/>
            <person name="Lui A."/>
            <person name="MacDonald P.J.P."/>
            <person name="McCowen C."/>
            <person name="Montmayeur A."/>
            <person name="Murphy C."/>
            <person name="Neiman D."/>
            <person name="Pearson M."/>
            <person name="Priest M."/>
            <person name="Roberts A."/>
            <person name="Saif S."/>
            <person name="Shea T."/>
            <person name="Sisk P."/>
            <person name="Stolte C."/>
            <person name="Sykes S."/>
            <person name="Wortman J."/>
            <person name="Nusbaum C."/>
            <person name="Birren B."/>
        </authorList>
    </citation>
    <scope>NUCLEOTIDE SEQUENCE [LARGE SCALE GENOMIC DNA]</scope>
    <source>
        <strain evidence="1 2">CCUG 37842</strain>
    </source>
</reference>
<dbReference type="InterPro" id="IPR023214">
    <property type="entry name" value="HAD_sf"/>
</dbReference>
<dbReference type="RefSeq" id="WP_006309669.1">
    <property type="nucleotide sequence ID" value="NZ_JH601133.1"/>
</dbReference>
<dbReference type="PANTHER" id="PTHR10000">
    <property type="entry name" value="PHOSPHOSERINE PHOSPHATASE"/>
    <property type="match status" value="1"/>
</dbReference>
<dbReference type="NCBIfam" id="TIGR01484">
    <property type="entry name" value="HAD-SF-IIB"/>
    <property type="match status" value="1"/>
</dbReference>
<dbReference type="NCBIfam" id="TIGR00099">
    <property type="entry name" value="Cof-subfamily"/>
    <property type="match status" value="1"/>
</dbReference>
<keyword evidence="2" id="KW-1185">Reference proteome</keyword>
<dbReference type="Gene3D" id="3.40.50.1000">
    <property type="entry name" value="HAD superfamily/HAD-like"/>
    <property type="match status" value="1"/>
</dbReference>
<dbReference type="GO" id="GO:0016791">
    <property type="term" value="F:phosphatase activity"/>
    <property type="evidence" value="ECO:0007669"/>
    <property type="project" value="TreeGrafter"/>
</dbReference>
<dbReference type="eggNOG" id="COG0561">
    <property type="taxonomic scope" value="Bacteria"/>
</dbReference>
<sequence>MYKLLISDLDDTLLDPQKRLSPEFEAFVEELKQKEVGWTIATGRSYQAFKPFLDQLDLDLPYATSNGATIRYKDQILHSFQMPIGPLRPVIEVAMGMGISVLYVIDGQEYATQATPFTQHQTKDNFSDQVIRPFEDADWPSLKVDKILLVDDAEETGLERLIALANKLGPNYDYVTFSDWAMDIVAKGVNKGKALEWICDHLGLTCDQCLAAGDNHNDTALLKAAGHGIAVYNAEREVKLAADSIAPAAYGDGVIYEVRRLLNR</sequence>
<dbReference type="Pfam" id="PF08282">
    <property type="entry name" value="Hydrolase_3"/>
    <property type="match status" value="1"/>
</dbReference>
<name>H3NKR3_9LACT</name>
<dbReference type="SFLD" id="SFLDG01140">
    <property type="entry name" value="C2.B:_Phosphomannomutase_and_P"/>
    <property type="match status" value="1"/>
</dbReference>
<proteinExistence type="predicted"/>
<dbReference type="GO" id="GO:0000287">
    <property type="term" value="F:magnesium ion binding"/>
    <property type="evidence" value="ECO:0007669"/>
    <property type="project" value="TreeGrafter"/>
</dbReference>
<dbReference type="PANTHER" id="PTHR10000:SF8">
    <property type="entry name" value="HAD SUPERFAMILY HYDROLASE-LIKE, TYPE 3"/>
    <property type="match status" value="1"/>
</dbReference>
<dbReference type="Proteomes" id="UP000006190">
    <property type="component" value="Unassembled WGS sequence"/>
</dbReference>
<organism evidence="1 2">
    <name type="scientific">Facklamia languida CCUG 37842</name>
    <dbReference type="NCBI Taxonomy" id="883113"/>
    <lineage>
        <taxon>Bacteria</taxon>
        <taxon>Bacillati</taxon>
        <taxon>Bacillota</taxon>
        <taxon>Bacilli</taxon>
        <taxon>Lactobacillales</taxon>
        <taxon>Aerococcaceae</taxon>
        <taxon>Facklamia</taxon>
    </lineage>
</organism>
<accession>H3NKR3</accession>
<dbReference type="InterPro" id="IPR036412">
    <property type="entry name" value="HAD-like_sf"/>
</dbReference>
<dbReference type="SUPFAM" id="SSF56784">
    <property type="entry name" value="HAD-like"/>
    <property type="match status" value="1"/>
</dbReference>
<evidence type="ECO:0000313" key="1">
    <source>
        <dbReference type="EMBL" id="EHR36191.1"/>
    </source>
</evidence>
<dbReference type="HOGENOM" id="CLU_044146_0_2_9"/>
<dbReference type="AlphaFoldDB" id="H3NKR3"/>